<keyword evidence="2" id="KW-1185">Reference proteome</keyword>
<sequence length="43" mass="4858">MPAFQQLTDQEVADIHTFIRNDFGNSAGAVIPGEVYEERKSLY</sequence>
<dbReference type="RefSeq" id="WP_237854752.1">
    <property type="nucleotide sequence ID" value="NZ_JAKLWS010000015.1"/>
</dbReference>
<protein>
    <submittedName>
        <fullName evidence="1">Cytochrome c</fullName>
    </submittedName>
</protein>
<evidence type="ECO:0000313" key="2">
    <source>
        <dbReference type="Proteomes" id="UP001165366"/>
    </source>
</evidence>
<comment type="caution">
    <text evidence="1">The sequence shown here is derived from an EMBL/GenBank/DDBJ whole genome shotgun (WGS) entry which is preliminary data.</text>
</comment>
<organism evidence="1 2">
    <name type="scientific">Rhodohalobacter sulfatireducens</name>
    <dbReference type="NCBI Taxonomy" id="2911366"/>
    <lineage>
        <taxon>Bacteria</taxon>
        <taxon>Pseudomonadati</taxon>
        <taxon>Balneolota</taxon>
        <taxon>Balneolia</taxon>
        <taxon>Balneolales</taxon>
        <taxon>Balneolaceae</taxon>
        <taxon>Rhodohalobacter</taxon>
    </lineage>
</organism>
<proteinExistence type="predicted"/>
<dbReference type="Gene3D" id="1.10.760.10">
    <property type="entry name" value="Cytochrome c-like domain"/>
    <property type="match status" value="1"/>
</dbReference>
<accession>A0ABS9KEU9</accession>
<name>A0ABS9KEU9_9BACT</name>
<dbReference type="InterPro" id="IPR036909">
    <property type="entry name" value="Cyt_c-like_dom_sf"/>
</dbReference>
<reference evidence="1" key="2">
    <citation type="submission" date="2024-05" db="EMBL/GenBank/DDBJ databases">
        <title>Rhodohalobacter halophilus gen. nov., sp. nov., a moderately halophilic member of the family Balneolaceae.</title>
        <authorList>
            <person name="Xia J."/>
        </authorList>
    </citation>
    <scope>NUCLEOTIDE SEQUENCE</scope>
    <source>
        <strain evidence="1">WB101</strain>
    </source>
</reference>
<dbReference type="EMBL" id="JAKLWS010000015">
    <property type="protein sequence ID" value="MCG2589391.1"/>
    <property type="molecule type" value="Genomic_DNA"/>
</dbReference>
<gene>
    <name evidence="1" type="ORF">L6773_12500</name>
</gene>
<evidence type="ECO:0000313" key="1">
    <source>
        <dbReference type="EMBL" id="MCG2589391.1"/>
    </source>
</evidence>
<dbReference type="Proteomes" id="UP001165366">
    <property type="component" value="Unassembled WGS sequence"/>
</dbReference>
<reference evidence="1" key="1">
    <citation type="submission" date="2022-01" db="EMBL/GenBank/DDBJ databases">
        <authorList>
            <person name="Wang Y."/>
        </authorList>
    </citation>
    <scope>NUCLEOTIDE SEQUENCE</scope>
    <source>
        <strain evidence="1">WB101</strain>
    </source>
</reference>
<dbReference type="SUPFAM" id="SSF46626">
    <property type="entry name" value="Cytochrome c"/>
    <property type="match status" value="1"/>
</dbReference>